<dbReference type="EnsemblPlants" id="AVESA.00010b.r2.2CG0308590.1">
    <property type="protein sequence ID" value="AVESA.00010b.r2.2CG0308590.1.CDS.1"/>
    <property type="gene ID" value="AVESA.00010b.r2.2CG0308590"/>
</dbReference>
<evidence type="ECO:0000313" key="2">
    <source>
        <dbReference type="Proteomes" id="UP001732700"/>
    </source>
</evidence>
<reference evidence="1" key="2">
    <citation type="submission" date="2025-09" db="UniProtKB">
        <authorList>
            <consortium name="EnsemblPlants"/>
        </authorList>
    </citation>
    <scope>IDENTIFICATION</scope>
</reference>
<protein>
    <submittedName>
        <fullName evidence="1">Uncharacterized protein</fullName>
    </submittedName>
</protein>
<name>A0ACD5USC7_AVESA</name>
<organism evidence="1 2">
    <name type="scientific">Avena sativa</name>
    <name type="common">Oat</name>
    <dbReference type="NCBI Taxonomy" id="4498"/>
    <lineage>
        <taxon>Eukaryota</taxon>
        <taxon>Viridiplantae</taxon>
        <taxon>Streptophyta</taxon>
        <taxon>Embryophyta</taxon>
        <taxon>Tracheophyta</taxon>
        <taxon>Spermatophyta</taxon>
        <taxon>Magnoliopsida</taxon>
        <taxon>Liliopsida</taxon>
        <taxon>Poales</taxon>
        <taxon>Poaceae</taxon>
        <taxon>BOP clade</taxon>
        <taxon>Pooideae</taxon>
        <taxon>Poodae</taxon>
        <taxon>Poeae</taxon>
        <taxon>Poeae Chloroplast Group 1 (Aveneae type)</taxon>
        <taxon>Aveninae</taxon>
        <taxon>Avena</taxon>
    </lineage>
</organism>
<dbReference type="Proteomes" id="UP001732700">
    <property type="component" value="Chromosome 2C"/>
</dbReference>
<reference evidence="1" key="1">
    <citation type="submission" date="2021-05" db="EMBL/GenBank/DDBJ databases">
        <authorList>
            <person name="Scholz U."/>
            <person name="Mascher M."/>
            <person name="Fiebig A."/>
        </authorList>
    </citation>
    <scope>NUCLEOTIDE SEQUENCE [LARGE SCALE GENOMIC DNA]</scope>
</reference>
<evidence type="ECO:0000313" key="1">
    <source>
        <dbReference type="EnsemblPlants" id="AVESA.00010b.r2.2CG0308590.1.CDS.1"/>
    </source>
</evidence>
<proteinExistence type="predicted"/>
<sequence length="411" mass="45146">MEDQARLLVDLTAAVSSMNAKMDDIHPAVLDVHTWKPAMERSMESLRAEVGDLRSRVINITKLTATSPKGTVLPPPLNFSADAPPSSSAAAKPVVVLSGASAAEDGGDGHGQVGLGDASNPRGPLSDDLVLSESASDKGKLHLPCPGSDSSEWVVRGCSSSRFPPPPHVDFPLFDGDNPSAWRLKAEAYFQVCAMNPDTWVNYAAMYFIDDALSWLQASKAHLRFPAWKEFAEIICNQFGRTEFQNYLRQFNRLQQTGTVVEYASKFNTLMHNLTAHHNSWEPSFFVTHFIDGLHRDIRAAVVLHRPLDLPTAVDLAILQEEVIESFRRDAKRLEFSPVPCNIPRIALPLLPPPQPRGHVLPAPQTEERRVADMPKQIPTDDKIAALRAYRRARGCASPAANDGAVIIDVD</sequence>
<keyword evidence="2" id="KW-1185">Reference proteome</keyword>
<accession>A0ACD5USC7</accession>